<dbReference type="SUPFAM" id="SSF55681">
    <property type="entry name" value="Class II aaRS and biotin synthetases"/>
    <property type="match status" value="1"/>
</dbReference>
<keyword evidence="8" id="KW-1185">Reference proteome</keyword>
<dbReference type="OrthoDB" id="9802326at2"/>
<keyword evidence="7" id="KW-0030">Aminoacyl-tRNA synthetase</keyword>
<comment type="catalytic activity">
    <reaction evidence="5">
        <text>D-beta-lysine + L-lysyl-[protein] + ATP = N(6)-((3R)-3,6-diaminohexanoyl)-L-lysyl-[protein] + AMP + diphosphate + H(+)</text>
        <dbReference type="Rhea" id="RHEA:83435"/>
        <dbReference type="Rhea" id="RHEA-COMP:9752"/>
        <dbReference type="Rhea" id="RHEA-COMP:20131"/>
        <dbReference type="ChEBI" id="CHEBI:15378"/>
        <dbReference type="ChEBI" id="CHEBI:29969"/>
        <dbReference type="ChEBI" id="CHEBI:30616"/>
        <dbReference type="ChEBI" id="CHEBI:33019"/>
        <dbReference type="ChEBI" id="CHEBI:84138"/>
        <dbReference type="ChEBI" id="CHEBI:156053"/>
        <dbReference type="ChEBI" id="CHEBI:456215"/>
    </reaction>
    <physiologicalReaction direction="left-to-right" evidence="5">
        <dbReference type="Rhea" id="RHEA:83436"/>
    </physiologicalReaction>
</comment>
<accession>A0A1H8RUE3</accession>
<organism evidence="7 8">
    <name type="scientific">Aquisalimonas asiatica</name>
    <dbReference type="NCBI Taxonomy" id="406100"/>
    <lineage>
        <taxon>Bacteria</taxon>
        <taxon>Pseudomonadati</taxon>
        <taxon>Pseudomonadota</taxon>
        <taxon>Gammaproteobacteria</taxon>
        <taxon>Chromatiales</taxon>
        <taxon>Ectothiorhodospiraceae</taxon>
        <taxon>Aquisalimonas</taxon>
    </lineage>
</organism>
<evidence type="ECO:0000256" key="4">
    <source>
        <dbReference type="ARBA" id="ARBA00022840"/>
    </source>
</evidence>
<name>A0A1H8RUE3_9GAMM</name>
<comment type="subunit">
    <text evidence="1">Homodimer.</text>
</comment>
<dbReference type="NCBIfam" id="TIGR00462">
    <property type="entry name" value="genX"/>
    <property type="match status" value="1"/>
</dbReference>
<dbReference type="EMBL" id="FOEG01000002">
    <property type="protein sequence ID" value="SEO70289.1"/>
    <property type="molecule type" value="Genomic_DNA"/>
</dbReference>
<keyword evidence="2" id="KW-0436">Ligase</keyword>
<dbReference type="GO" id="GO:0006430">
    <property type="term" value="P:lysyl-tRNA aminoacylation"/>
    <property type="evidence" value="ECO:0007669"/>
    <property type="project" value="InterPro"/>
</dbReference>
<dbReference type="GO" id="GO:0005524">
    <property type="term" value="F:ATP binding"/>
    <property type="evidence" value="ECO:0007669"/>
    <property type="project" value="UniProtKB-KW"/>
</dbReference>
<evidence type="ECO:0000259" key="6">
    <source>
        <dbReference type="PROSITE" id="PS50862"/>
    </source>
</evidence>
<evidence type="ECO:0000256" key="2">
    <source>
        <dbReference type="ARBA" id="ARBA00022598"/>
    </source>
</evidence>
<proteinExistence type="predicted"/>
<dbReference type="PROSITE" id="PS50862">
    <property type="entry name" value="AA_TRNA_LIGASE_II"/>
    <property type="match status" value="1"/>
</dbReference>
<evidence type="ECO:0000256" key="5">
    <source>
        <dbReference type="ARBA" id="ARBA00052794"/>
    </source>
</evidence>
<dbReference type="InterPro" id="IPR004525">
    <property type="entry name" value="EpmA"/>
</dbReference>
<dbReference type="GO" id="GO:0005829">
    <property type="term" value="C:cytosol"/>
    <property type="evidence" value="ECO:0007669"/>
    <property type="project" value="TreeGrafter"/>
</dbReference>
<evidence type="ECO:0000313" key="8">
    <source>
        <dbReference type="Proteomes" id="UP000199657"/>
    </source>
</evidence>
<evidence type="ECO:0000256" key="1">
    <source>
        <dbReference type="ARBA" id="ARBA00011738"/>
    </source>
</evidence>
<dbReference type="Proteomes" id="UP000199657">
    <property type="component" value="Unassembled WGS sequence"/>
</dbReference>
<dbReference type="InterPro" id="IPR006195">
    <property type="entry name" value="aa-tRNA-synth_II"/>
</dbReference>
<dbReference type="GO" id="GO:0004824">
    <property type="term" value="F:lysine-tRNA ligase activity"/>
    <property type="evidence" value="ECO:0007669"/>
    <property type="project" value="InterPro"/>
</dbReference>
<feature type="domain" description="Aminoacyl-transfer RNA synthetases class-II family profile" evidence="6">
    <location>
        <begin position="18"/>
        <end position="317"/>
    </location>
</feature>
<dbReference type="Pfam" id="PF00152">
    <property type="entry name" value="tRNA-synt_2"/>
    <property type="match status" value="1"/>
</dbReference>
<dbReference type="AlphaFoldDB" id="A0A1H8RUE3"/>
<dbReference type="InterPro" id="IPR004364">
    <property type="entry name" value="Aa-tRNA-synt_II"/>
</dbReference>
<dbReference type="STRING" id="406100.SAMN04488052_102278"/>
<reference evidence="7 8" key="1">
    <citation type="submission" date="2016-10" db="EMBL/GenBank/DDBJ databases">
        <authorList>
            <person name="de Groot N.N."/>
        </authorList>
    </citation>
    <scope>NUCLEOTIDE SEQUENCE [LARGE SCALE GENOMIC DNA]</scope>
    <source>
        <strain evidence="7 8">CGMCC 1.6291</strain>
    </source>
</reference>
<dbReference type="PANTHER" id="PTHR42918:SF6">
    <property type="entry name" value="ELONGATION FACTOR P--(R)-BETA-LYSINE LIGASE"/>
    <property type="match status" value="1"/>
</dbReference>
<protein>
    <submittedName>
        <fullName evidence="7">Lysyl-tRNA synthetase, class 2</fullName>
    </submittedName>
</protein>
<evidence type="ECO:0000256" key="3">
    <source>
        <dbReference type="ARBA" id="ARBA00022741"/>
    </source>
</evidence>
<dbReference type="InterPro" id="IPR045864">
    <property type="entry name" value="aa-tRNA-synth_II/BPL/LPL"/>
</dbReference>
<dbReference type="Gene3D" id="3.30.930.10">
    <property type="entry name" value="Bira Bifunctional Protein, Domain 2"/>
    <property type="match status" value="1"/>
</dbReference>
<gene>
    <name evidence="7" type="ORF">SAMN04488052_102278</name>
</gene>
<dbReference type="PANTHER" id="PTHR42918">
    <property type="entry name" value="LYSYL-TRNA SYNTHETASE"/>
    <property type="match status" value="1"/>
</dbReference>
<evidence type="ECO:0000313" key="7">
    <source>
        <dbReference type="EMBL" id="SEO70289.1"/>
    </source>
</evidence>
<dbReference type="RefSeq" id="WP_091640930.1">
    <property type="nucleotide sequence ID" value="NZ_FOEG01000002.1"/>
</dbReference>
<dbReference type="NCBIfam" id="NF006828">
    <property type="entry name" value="PRK09350.1"/>
    <property type="match status" value="1"/>
</dbReference>
<dbReference type="FunFam" id="3.30.930.10:FF:000017">
    <property type="entry name" value="Elongation factor P--(R)-beta-lysine ligase"/>
    <property type="match status" value="1"/>
</dbReference>
<sequence>MSDATWRPAASLETLHARSRLLDAVRGFFRERGVLEVETPMLSAAAVTDPNLESLATAYDGPGAPADGRLYLHTSPEFPMKRLLAAGSGAIWQITRVFRGGERGARHNPEFTMLEWYRPGWDHHALMDEVAALVQHVIGPRPVRFHTYAGLFAPLGIDAHGDAIARLEAAANRLSVAPPQGLDREALLDLILSHCIAPDLGRDALDFVHDFPAAQAALARIRPGDPPVAERFECYLQGMEIANGFHELSDADEQRRRFAADQDTRHRRGQPVPPMDENLLAALGAGLPDCAGVALGLDRLFMVALGAAHIDEVLAFPLERA</sequence>
<keyword evidence="4" id="KW-0067">ATP-binding</keyword>
<dbReference type="GO" id="GO:0000049">
    <property type="term" value="F:tRNA binding"/>
    <property type="evidence" value="ECO:0007669"/>
    <property type="project" value="TreeGrafter"/>
</dbReference>
<keyword evidence="3" id="KW-0547">Nucleotide-binding</keyword>